<dbReference type="OrthoDB" id="9783941at2"/>
<dbReference type="SUPFAM" id="SSF53850">
    <property type="entry name" value="Periplasmic binding protein-like II"/>
    <property type="match status" value="1"/>
</dbReference>
<geneLocation type="plasmid" evidence="6">
    <name>ppaby1</name>
</geneLocation>
<dbReference type="Gene3D" id="3.40.190.170">
    <property type="entry name" value="Bacterial extracellular solute-binding protein, family 7"/>
    <property type="match status" value="1"/>
</dbReference>
<dbReference type="Pfam" id="PF03480">
    <property type="entry name" value="DctP"/>
    <property type="match status" value="1"/>
</dbReference>
<keyword evidence="3" id="KW-0574">Periplasm</keyword>
<dbReference type="NCBIfam" id="NF037995">
    <property type="entry name" value="TRAP_S1"/>
    <property type="match status" value="1"/>
</dbReference>
<proteinExistence type="predicted"/>
<evidence type="ECO:0000256" key="3">
    <source>
        <dbReference type="ARBA" id="ARBA00022764"/>
    </source>
</evidence>
<gene>
    <name evidence="5" type="ORF">Ga0080574_TMP458</name>
</gene>
<evidence type="ECO:0000256" key="4">
    <source>
        <dbReference type="SAM" id="SignalP"/>
    </source>
</evidence>
<protein>
    <submittedName>
        <fullName evidence="5">TRAP-type C4-dicarboxylate transport system, periplasmic component</fullName>
    </submittedName>
</protein>
<reference evidence="5 6" key="1">
    <citation type="submission" date="2016-04" db="EMBL/GenBank/DDBJ databases">
        <title>Deep-sea bacteria in the southern Pacific.</title>
        <authorList>
            <person name="Tang K."/>
        </authorList>
    </citation>
    <scope>NUCLEOTIDE SEQUENCE [LARGE SCALE GENOMIC DNA]</scope>
    <source>
        <strain evidence="5 6">JLT2014</strain>
        <plasmid evidence="6">ppaby1</plasmid>
    </source>
</reference>
<organism evidence="5 6">
    <name type="scientific">Salipiger abyssi</name>
    <dbReference type="NCBI Taxonomy" id="1250539"/>
    <lineage>
        <taxon>Bacteria</taxon>
        <taxon>Pseudomonadati</taxon>
        <taxon>Pseudomonadota</taxon>
        <taxon>Alphaproteobacteria</taxon>
        <taxon>Rhodobacterales</taxon>
        <taxon>Roseobacteraceae</taxon>
        <taxon>Salipiger</taxon>
    </lineage>
</organism>
<feature type="chain" id="PRO_5010180688" evidence="4">
    <location>
        <begin position="24"/>
        <end position="368"/>
    </location>
</feature>
<dbReference type="RefSeq" id="WP_076694903.1">
    <property type="nucleotide sequence ID" value="NZ_CP015091.1"/>
</dbReference>
<evidence type="ECO:0000313" key="6">
    <source>
        <dbReference type="Proteomes" id="UP000187059"/>
    </source>
</evidence>
<dbReference type="PANTHER" id="PTHR33376">
    <property type="match status" value="1"/>
</dbReference>
<keyword evidence="2 4" id="KW-0732">Signal</keyword>
<dbReference type="InterPro" id="IPR038404">
    <property type="entry name" value="TRAP_DctP_sf"/>
</dbReference>
<sequence precursor="true">MKTMMTSMAVAFAVGSLAAPAQARELTYNSFLPAGEPVNSEGLVPFWERIEQDTGGAYSGRMFYAGQMFGPAEVLSGIKDGAIDAGHVQATAVLGDMPYAAVMSEMQIFSPDPVVATAAMAETYLADCPQCTEELAENGVMSLAGIVTQPLYMVCAPEVETTEDLKGLRLMTVLRSQQSAARHFGMTPVSLSFNEMMPSLQRGAIDCIMVMDSWFPAFQLQDMVSSVIATHSFGGAPIPNFLTMSREVWDEMDAETQAVFVDNAIELSAGLAVYHRDAAVQARQYAVEHGVSEVDPGPEFEALFDAFVAEEPEDIQRSFEEFGLTDIGPMIETYRENLAKWAEMIPEDVDAETLAAMIKTEIYDQTGF</sequence>
<dbReference type="AlphaFoldDB" id="A0A1P8UN40"/>
<name>A0A1P8UN40_9RHOB</name>
<evidence type="ECO:0000313" key="5">
    <source>
        <dbReference type="EMBL" id="APZ50792.1"/>
    </source>
</evidence>
<evidence type="ECO:0000256" key="1">
    <source>
        <dbReference type="ARBA" id="ARBA00004418"/>
    </source>
</evidence>
<dbReference type="GO" id="GO:0055085">
    <property type="term" value="P:transmembrane transport"/>
    <property type="evidence" value="ECO:0007669"/>
    <property type="project" value="InterPro"/>
</dbReference>
<feature type="signal peptide" evidence="4">
    <location>
        <begin position="1"/>
        <end position="23"/>
    </location>
</feature>
<dbReference type="InterPro" id="IPR018389">
    <property type="entry name" value="DctP_fam"/>
</dbReference>
<keyword evidence="6" id="KW-1185">Reference proteome</keyword>
<dbReference type="PANTHER" id="PTHR33376:SF5">
    <property type="entry name" value="EXTRACYTOPLASMIC SOLUTE RECEPTOR PROTEIN"/>
    <property type="match status" value="1"/>
</dbReference>
<dbReference type="Proteomes" id="UP000187059">
    <property type="component" value="Plasmid pPABY1"/>
</dbReference>
<dbReference type="GO" id="GO:0042597">
    <property type="term" value="C:periplasmic space"/>
    <property type="evidence" value="ECO:0007669"/>
    <property type="project" value="UniProtKB-SubCell"/>
</dbReference>
<dbReference type="EMBL" id="CP015091">
    <property type="protein sequence ID" value="APZ50792.1"/>
    <property type="molecule type" value="Genomic_DNA"/>
</dbReference>
<keyword evidence="5" id="KW-0614">Plasmid</keyword>
<evidence type="ECO:0000256" key="2">
    <source>
        <dbReference type="ARBA" id="ARBA00022729"/>
    </source>
</evidence>
<dbReference type="KEGG" id="paby:Ga0080574_TMP458"/>
<accession>A0A1P8UN40</accession>
<comment type="subcellular location">
    <subcellularLocation>
        <location evidence="1">Periplasm</location>
    </subcellularLocation>
</comment>